<reference evidence="11 12" key="1">
    <citation type="submission" date="2015-09" db="EMBL/GenBank/DDBJ databases">
        <authorList>
            <consortium name="Pathogen Informatics"/>
        </authorList>
    </citation>
    <scope>NUCLEOTIDE SEQUENCE [LARGE SCALE GENOMIC DNA]</scope>
    <source>
        <strain evidence="10 11">2789STDY5834866</strain>
        <strain evidence="9 12">2789STDY5834962</strain>
    </source>
</reference>
<dbReference type="InterPro" id="IPR000994">
    <property type="entry name" value="Pept_M24"/>
</dbReference>
<dbReference type="OrthoDB" id="9806388at2"/>
<dbReference type="InterPro" id="IPR029149">
    <property type="entry name" value="Creatin/AminoP/Spt16_N"/>
</dbReference>
<dbReference type="SUPFAM" id="SSF53092">
    <property type="entry name" value="Creatinase/prolidase N-terminal domain"/>
    <property type="match status" value="1"/>
</dbReference>
<evidence type="ECO:0000313" key="10">
    <source>
        <dbReference type="EMBL" id="CUO91829.1"/>
    </source>
</evidence>
<dbReference type="Pfam" id="PF00557">
    <property type="entry name" value="Peptidase_M24"/>
    <property type="match status" value="1"/>
</dbReference>
<accession>A0A174J421</accession>
<keyword evidence="7" id="KW-0464">Manganese</keyword>
<keyword evidence="5" id="KW-0479">Metal-binding</keyword>
<dbReference type="EC" id="3.4.11.9" evidence="4"/>
<evidence type="ECO:0000256" key="3">
    <source>
        <dbReference type="ARBA" id="ARBA00008766"/>
    </source>
</evidence>
<dbReference type="STRING" id="410072.ERS852525_03226"/>
<evidence type="ECO:0000256" key="1">
    <source>
        <dbReference type="ARBA" id="ARBA00001424"/>
    </source>
</evidence>
<dbReference type="Pfam" id="PF05195">
    <property type="entry name" value="AMP_N"/>
    <property type="match status" value="1"/>
</dbReference>
<keyword evidence="10" id="KW-0031">Aminopeptidase</keyword>
<keyword evidence="6 10" id="KW-0378">Hydrolase</keyword>
<evidence type="ECO:0000256" key="6">
    <source>
        <dbReference type="ARBA" id="ARBA00022801"/>
    </source>
</evidence>
<dbReference type="InterPro" id="IPR052433">
    <property type="entry name" value="X-Pro_dipept-like"/>
</dbReference>
<dbReference type="PANTHER" id="PTHR43226:SF4">
    <property type="entry name" value="XAA-PRO AMINOPEPTIDASE 3"/>
    <property type="match status" value="1"/>
</dbReference>
<evidence type="ECO:0000313" key="9">
    <source>
        <dbReference type="EMBL" id="CUN12559.1"/>
    </source>
</evidence>
<dbReference type="Proteomes" id="UP000095362">
    <property type="component" value="Unassembled WGS sequence"/>
</dbReference>
<dbReference type="AlphaFoldDB" id="A0A174J421"/>
<proteinExistence type="inferred from homology"/>
<dbReference type="Gene3D" id="3.40.350.10">
    <property type="entry name" value="Creatinase/prolidase N-terminal domain"/>
    <property type="match status" value="1"/>
</dbReference>
<evidence type="ECO:0000256" key="5">
    <source>
        <dbReference type="ARBA" id="ARBA00022723"/>
    </source>
</evidence>
<dbReference type="SMART" id="SM01011">
    <property type="entry name" value="AMP_N"/>
    <property type="match status" value="1"/>
</dbReference>
<dbReference type="EMBL" id="CYXR01000026">
    <property type="protein sequence ID" value="CUN12559.1"/>
    <property type="molecule type" value="Genomic_DNA"/>
</dbReference>
<dbReference type="GO" id="GO:0030145">
    <property type="term" value="F:manganese ion binding"/>
    <property type="evidence" value="ECO:0007669"/>
    <property type="project" value="InterPro"/>
</dbReference>
<dbReference type="InterPro" id="IPR036005">
    <property type="entry name" value="Creatinase/aminopeptidase-like"/>
</dbReference>
<dbReference type="PANTHER" id="PTHR43226">
    <property type="entry name" value="XAA-PRO AMINOPEPTIDASE 3"/>
    <property type="match status" value="1"/>
</dbReference>
<dbReference type="InterPro" id="IPR007865">
    <property type="entry name" value="Aminopep_P_N"/>
</dbReference>
<feature type="domain" description="Aminopeptidase P N-terminal" evidence="8">
    <location>
        <begin position="1"/>
        <end position="137"/>
    </location>
</feature>
<comment type="catalytic activity">
    <reaction evidence="1">
        <text>Release of any N-terminal amino acid, including proline, that is linked to proline, even from a dipeptide or tripeptide.</text>
        <dbReference type="EC" id="3.4.11.9"/>
    </reaction>
</comment>
<dbReference type="GO" id="GO:0070006">
    <property type="term" value="F:metalloaminopeptidase activity"/>
    <property type="evidence" value="ECO:0007669"/>
    <property type="project" value="InterPro"/>
</dbReference>
<gene>
    <name evidence="10" type="primary">pepP</name>
    <name evidence="10" type="ORF">ERS852481_03181</name>
    <name evidence="9" type="ORF">ERS852574_02866</name>
</gene>
<evidence type="ECO:0000313" key="11">
    <source>
        <dbReference type="Proteomes" id="UP000095362"/>
    </source>
</evidence>
<dbReference type="RefSeq" id="WP_055158220.1">
    <property type="nucleotide sequence ID" value="NZ_CYXR01000026.1"/>
</dbReference>
<dbReference type="PaxDb" id="410072-ERS852525_03226"/>
<protein>
    <recommendedName>
        <fullName evidence="4">Xaa-Pro aminopeptidase</fullName>
        <ecNumber evidence="4">3.4.11.9</ecNumber>
    </recommendedName>
</protein>
<dbReference type="GO" id="GO:0006508">
    <property type="term" value="P:proteolysis"/>
    <property type="evidence" value="ECO:0007669"/>
    <property type="project" value="TreeGrafter"/>
</dbReference>
<evidence type="ECO:0000256" key="4">
    <source>
        <dbReference type="ARBA" id="ARBA00012574"/>
    </source>
</evidence>
<comment type="cofactor">
    <cofactor evidence="2">
        <name>Mn(2+)</name>
        <dbReference type="ChEBI" id="CHEBI:29035"/>
    </cofactor>
</comment>
<dbReference type="Proteomes" id="UP000095727">
    <property type="component" value="Unassembled WGS sequence"/>
</dbReference>
<sequence>MNKEFYAGNRKSLYQKLEAGSLVVVFSGHAPIKTNDENYPFFTNRNFLYLTGIEQENIVLMTYVGEGTIEETLYLLPPDAFAERWTGRRIKEEEAEELSGITNYKYVAAFRNDLSRQLFSGNVKKVYLDFDKVYENTPAVEAYRLGKYLKEHAPFVGLGNLHPIMKQLRLIKKPCEIEAMKKAETITKAGIEAMMKTSKPGMYEYQYKAEFDYALAQRGVLSPGFPSIISSGKNNFKIHYYDYRGQAQDGDMILNDVGAVWDYEINDVSRAFPCNGRFNDRQKLLYECIYNTSEYMFSTLKPGVPLLDVDKIIRKYTFEQLKEAGVCKNFEDIGTYMWHGGAHHVGFDVHDVVEGSGLAVPGVVFCVDIGVYHEEWGIGFRLEDNCLITEDGCENLSRAIPRQIDEIEAFMGRR</sequence>
<evidence type="ECO:0000256" key="2">
    <source>
        <dbReference type="ARBA" id="ARBA00001936"/>
    </source>
</evidence>
<dbReference type="SUPFAM" id="SSF55920">
    <property type="entry name" value="Creatinase/aminopeptidase"/>
    <property type="match status" value="1"/>
</dbReference>
<evidence type="ECO:0000259" key="8">
    <source>
        <dbReference type="SMART" id="SM01011"/>
    </source>
</evidence>
<dbReference type="EMBL" id="CYZK01000041">
    <property type="protein sequence ID" value="CUO91829.1"/>
    <property type="molecule type" value="Genomic_DNA"/>
</dbReference>
<evidence type="ECO:0000256" key="7">
    <source>
        <dbReference type="ARBA" id="ARBA00023211"/>
    </source>
</evidence>
<dbReference type="GO" id="GO:0005829">
    <property type="term" value="C:cytosol"/>
    <property type="evidence" value="ECO:0007669"/>
    <property type="project" value="TreeGrafter"/>
</dbReference>
<dbReference type="Gene3D" id="3.90.230.10">
    <property type="entry name" value="Creatinase/methionine aminopeptidase superfamily"/>
    <property type="match status" value="1"/>
</dbReference>
<name>A0A174J421_9FIRM</name>
<comment type="similarity">
    <text evidence="3">Belongs to the peptidase M24B family.</text>
</comment>
<keyword evidence="10" id="KW-0645">Protease</keyword>
<evidence type="ECO:0000313" key="12">
    <source>
        <dbReference type="Proteomes" id="UP000095727"/>
    </source>
</evidence>
<organism evidence="10 11">
    <name type="scientific">Coprococcus comes</name>
    <dbReference type="NCBI Taxonomy" id="410072"/>
    <lineage>
        <taxon>Bacteria</taxon>
        <taxon>Bacillati</taxon>
        <taxon>Bacillota</taxon>
        <taxon>Clostridia</taxon>
        <taxon>Lachnospirales</taxon>
        <taxon>Lachnospiraceae</taxon>
        <taxon>Coprococcus</taxon>
    </lineage>
</organism>